<evidence type="ECO:0000313" key="5">
    <source>
        <dbReference type="WBParaSite" id="nOo.2.0.1.t02941-RA"/>
    </source>
</evidence>
<dbReference type="InterPro" id="IPR010285">
    <property type="entry name" value="DNA_helicase_pif1-like_DEAD"/>
</dbReference>
<comment type="similarity">
    <text evidence="1">Belongs to the helicase family.</text>
</comment>
<proteinExistence type="inferred from homology"/>
<name>A0A182E4M0_ONCOC</name>
<keyword evidence="1" id="KW-0233">DNA recombination</keyword>
<dbReference type="Gene3D" id="3.40.50.300">
    <property type="entry name" value="P-loop containing nucleotide triphosphate hydrolases"/>
    <property type="match status" value="1"/>
</dbReference>
<evidence type="ECO:0000313" key="3">
    <source>
        <dbReference type="EMBL" id="VDK67460.1"/>
    </source>
</evidence>
<dbReference type="PANTHER" id="PTHR10492:SF57">
    <property type="entry name" value="ATP-DEPENDENT DNA HELICASE"/>
    <property type="match status" value="1"/>
</dbReference>
<dbReference type="WBParaSite" id="nOo.2.0.1.t02941-RA">
    <property type="protein sequence ID" value="nOo.2.0.1.t02941-RA"/>
    <property type="gene ID" value="nOo.2.0.1.g02941"/>
</dbReference>
<keyword evidence="1" id="KW-0234">DNA repair</keyword>
<dbReference type="GO" id="GO:0016787">
    <property type="term" value="F:hydrolase activity"/>
    <property type="evidence" value="ECO:0007669"/>
    <property type="project" value="UniProtKB-KW"/>
</dbReference>
<feature type="domain" description="DNA helicase Pif1-like DEAD-box helicase" evidence="2">
    <location>
        <begin position="63"/>
        <end position="132"/>
    </location>
</feature>
<keyword evidence="1" id="KW-0347">Helicase</keyword>
<dbReference type="AlphaFoldDB" id="A0A182E4M0"/>
<evidence type="ECO:0000313" key="4">
    <source>
        <dbReference type="Proteomes" id="UP000271087"/>
    </source>
</evidence>
<dbReference type="GO" id="GO:0006281">
    <property type="term" value="P:DNA repair"/>
    <property type="evidence" value="ECO:0007669"/>
    <property type="project" value="UniProtKB-KW"/>
</dbReference>
<keyword evidence="4" id="KW-1185">Reference proteome</keyword>
<dbReference type="EMBL" id="UYRW01000509">
    <property type="protein sequence ID" value="VDK67460.1"/>
    <property type="molecule type" value="Genomic_DNA"/>
</dbReference>
<dbReference type="Proteomes" id="UP000271087">
    <property type="component" value="Unassembled WGS sequence"/>
</dbReference>
<keyword evidence="1" id="KW-0547">Nucleotide-binding</keyword>
<sequence length="257" mass="28755">MAVLGLQPERRDRSAVLHINEITQYKAGRYISSNEAVWPILSFPIHERNPIVVHLGGHLENGQRVYFTSANVQQIALNSLLQHAPGGIGKTLLIRLILAAIRPQNDIASALASSGIAVTLLPSGRTAHSALKLQTLPTIPRSIPADEINAYLKYSTLWRHLKTLKQATNMCVQLENDRSTETFLYQLLEIANRKVPVGPLKSEDVLVLPIAMIPTDTPFSLRDYSSQFDWRLQSPSAKLSTNLWNCVFRSRDRLFLT</sequence>
<dbReference type="GO" id="GO:0000723">
    <property type="term" value="P:telomere maintenance"/>
    <property type="evidence" value="ECO:0007669"/>
    <property type="project" value="InterPro"/>
</dbReference>
<reference evidence="3 4" key="2">
    <citation type="submission" date="2018-08" db="EMBL/GenBank/DDBJ databases">
        <authorList>
            <person name="Laetsch R D."/>
            <person name="Stevens L."/>
            <person name="Kumar S."/>
            <person name="Blaxter L. M."/>
        </authorList>
    </citation>
    <scope>NUCLEOTIDE SEQUENCE [LARGE SCALE GENOMIC DNA]</scope>
</reference>
<comment type="catalytic activity">
    <reaction evidence="1">
        <text>ATP + H2O = ADP + phosphate + H(+)</text>
        <dbReference type="Rhea" id="RHEA:13065"/>
        <dbReference type="ChEBI" id="CHEBI:15377"/>
        <dbReference type="ChEBI" id="CHEBI:15378"/>
        <dbReference type="ChEBI" id="CHEBI:30616"/>
        <dbReference type="ChEBI" id="CHEBI:43474"/>
        <dbReference type="ChEBI" id="CHEBI:456216"/>
        <dbReference type="EC" id="5.6.2.3"/>
    </reaction>
</comment>
<dbReference type="GO" id="GO:0043139">
    <property type="term" value="F:5'-3' DNA helicase activity"/>
    <property type="evidence" value="ECO:0007669"/>
    <property type="project" value="UniProtKB-EC"/>
</dbReference>
<dbReference type="Pfam" id="PF05970">
    <property type="entry name" value="PIF1"/>
    <property type="match status" value="1"/>
</dbReference>
<organism evidence="5">
    <name type="scientific">Onchocerca ochengi</name>
    <name type="common">Filarial nematode worm</name>
    <dbReference type="NCBI Taxonomy" id="42157"/>
    <lineage>
        <taxon>Eukaryota</taxon>
        <taxon>Metazoa</taxon>
        <taxon>Ecdysozoa</taxon>
        <taxon>Nematoda</taxon>
        <taxon>Chromadorea</taxon>
        <taxon>Rhabditida</taxon>
        <taxon>Spirurina</taxon>
        <taxon>Spiruromorpha</taxon>
        <taxon>Filarioidea</taxon>
        <taxon>Onchocercidae</taxon>
        <taxon>Onchocerca</taxon>
    </lineage>
</organism>
<dbReference type="EC" id="5.6.2.3" evidence="1"/>
<keyword evidence="1" id="KW-0378">Hydrolase</keyword>
<reference evidence="5" key="1">
    <citation type="submission" date="2016-06" db="UniProtKB">
        <authorList>
            <consortium name="WormBaseParasite"/>
        </authorList>
    </citation>
    <scope>IDENTIFICATION</scope>
</reference>
<dbReference type="GO" id="GO:0006310">
    <property type="term" value="P:DNA recombination"/>
    <property type="evidence" value="ECO:0007669"/>
    <property type="project" value="UniProtKB-KW"/>
</dbReference>
<protein>
    <recommendedName>
        <fullName evidence="1">ATP-dependent DNA helicase</fullName>
        <ecNumber evidence="1">5.6.2.3</ecNumber>
    </recommendedName>
</protein>
<accession>A0A182E4M0</accession>
<evidence type="ECO:0000259" key="2">
    <source>
        <dbReference type="Pfam" id="PF05970"/>
    </source>
</evidence>
<dbReference type="GO" id="GO:0005524">
    <property type="term" value="F:ATP binding"/>
    <property type="evidence" value="ECO:0007669"/>
    <property type="project" value="UniProtKB-KW"/>
</dbReference>
<dbReference type="PANTHER" id="PTHR10492">
    <property type="match status" value="1"/>
</dbReference>
<keyword evidence="1" id="KW-0227">DNA damage</keyword>
<gene>
    <name evidence="3" type="ORF">NOO_LOCUS2941</name>
</gene>
<dbReference type="STRING" id="42157.A0A182E4M0"/>
<dbReference type="OrthoDB" id="10055660at2759"/>
<comment type="cofactor">
    <cofactor evidence="1">
        <name>Mg(2+)</name>
        <dbReference type="ChEBI" id="CHEBI:18420"/>
    </cofactor>
</comment>
<keyword evidence="1" id="KW-0067">ATP-binding</keyword>
<dbReference type="InterPro" id="IPR027417">
    <property type="entry name" value="P-loop_NTPase"/>
</dbReference>
<evidence type="ECO:0000256" key="1">
    <source>
        <dbReference type="RuleBase" id="RU363044"/>
    </source>
</evidence>